<organism evidence="2 3">
    <name type="scientific">Halanaerobium saccharolyticum</name>
    <dbReference type="NCBI Taxonomy" id="43595"/>
    <lineage>
        <taxon>Bacteria</taxon>
        <taxon>Bacillati</taxon>
        <taxon>Bacillota</taxon>
        <taxon>Clostridia</taxon>
        <taxon>Halanaerobiales</taxon>
        <taxon>Halanaerobiaceae</taxon>
        <taxon>Halanaerobium</taxon>
    </lineage>
</organism>
<proteinExistence type="predicted"/>
<dbReference type="Proteomes" id="UP000295064">
    <property type="component" value="Unassembled WGS sequence"/>
</dbReference>
<feature type="region of interest" description="Disordered" evidence="1">
    <location>
        <begin position="369"/>
        <end position="395"/>
    </location>
</feature>
<dbReference type="InterPro" id="IPR006944">
    <property type="entry name" value="Phage/GTA_portal"/>
</dbReference>
<protein>
    <submittedName>
        <fullName evidence="2">HK97 family phage portal protein</fullName>
    </submittedName>
</protein>
<evidence type="ECO:0000256" key="1">
    <source>
        <dbReference type="SAM" id="MobiDB-lite"/>
    </source>
</evidence>
<accession>A0A4R6LE42</accession>
<name>A0A4R6LE42_9FIRM</name>
<gene>
    <name evidence="2" type="ORF">DFR79_13223</name>
</gene>
<evidence type="ECO:0000313" key="3">
    <source>
        <dbReference type="Proteomes" id="UP000295064"/>
    </source>
</evidence>
<dbReference type="Pfam" id="PF04860">
    <property type="entry name" value="Phage_portal"/>
    <property type="match status" value="1"/>
</dbReference>
<evidence type="ECO:0000313" key="2">
    <source>
        <dbReference type="EMBL" id="TDO77691.1"/>
    </source>
</evidence>
<feature type="compositionally biased region" description="Acidic residues" evidence="1">
    <location>
        <begin position="384"/>
        <end position="395"/>
    </location>
</feature>
<reference evidence="2 3" key="1">
    <citation type="submission" date="2019-03" db="EMBL/GenBank/DDBJ databases">
        <title>Subsurface microbial communities from deep shales in Ohio and West Virginia, USA.</title>
        <authorList>
            <person name="Wrighton K."/>
        </authorList>
    </citation>
    <scope>NUCLEOTIDE SEQUENCE [LARGE SCALE GENOMIC DNA]</scope>
    <source>
        <strain evidence="2 3">MA284_T2</strain>
    </source>
</reference>
<dbReference type="OrthoDB" id="2491at2"/>
<sequence length="395" mass="45269">MGLFDKIFGGGKTNKTTQAFKLISSSNNYFSPWSGDVWQNDIVRACIRPKSDAIGKLNPKHIEGSGDSIKVNDRPQIREVLQNPNSYMSMQDFLSKMVIQRELNHNAFAYIDREDAKIKAIYPIPVSRSELVEDNSNDLYMKLWFKTGKYVVVPYEDVIHLRKDFNEHDIFGDGHYQALQNLMDVITNTDNSVINAIKNGAVIRWLLKFKSKLRPEDKKVELEEFVNNYLSVENEVGAAATDPSYDAEQVEPNDYVPNAAQMDRSIKRLYAYFGVNESIVMNNYDEDEWNSFYESEIEPIAIQLSNAFTNVFFTKRERGYGNRIIFEASNLQYASMKTKLNLLNMVDRGALTPNEWRKVMNLGPIKGGDEPVRRLDTAPVEGGEFVDEDTEEDEE</sequence>
<comment type="caution">
    <text evidence="2">The sequence shown here is derived from an EMBL/GenBank/DDBJ whole genome shotgun (WGS) entry which is preliminary data.</text>
</comment>
<dbReference type="AlphaFoldDB" id="A0A4R6LE42"/>
<dbReference type="RefSeq" id="WP_133516074.1">
    <property type="nucleotide sequence ID" value="NZ_SNWX01000032.1"/>
</dbReference>
<dbReference type="EMBL" id="SNWX01000032">
    <property type="protein sequence ID" value="TDO77691.1"/>
    <property type="molecule type" value="Genomic_DNA"/>
</dbReference>